<protein>
    <submittedName>
        <fullName evidence="2">Uncharacterized protein</fullName>
    </submittedName>
</protein>
<gene>
    <name evidence="2" type="ORF">SAMN05444921_11027</name>
</gene>
<reference evidence="3" key="1">
    <citation type="submission" date="2016-10" db="EMBL/GenBank/DDBJ databases">
        <authorList>
            <person name="Varghese N."/>
            <person name="Submissions S."/>
        </authorList>
    </citation>
    <scope>NUCLEOTIDE SEQUENCE [LARGE SCALE GENOMIC DNA]</scope>
    <source>
        <strain evidence="3">CGMCC 4.7042</strain>
    </source>
</reference>
<feature type="compositionally biased region" description="Pro residues" evidence="1">
    <location>
        <begin position="131"/>
        <end position="142"/>
    </location>
</feature>
<dbReference type="EMBL" id="FNHI01000010">
    <property type="protein sequence ID" value="SDM56688.1"/>
    <property type="molecule type" value="Genomic_DNA"/>
</dbReference>
<accession>A0A1G9U9W8</accession>
<sequence>MRNLPESRHAPKLRDSQFDRLDAVSHGKGEYAPHAARFGGGAGQMGSNDLPPYAPSPAQGKPLGCVARHTPRPPPPHRLLRASPAVPPAGCGRLAGLLHRPGRPRLPGTVTRAPCHRGPPPGTVTRVPSAAKPPAPLRTPPPARRRPPASRPSGSQRQVTPWADRSAPRWGRDRGSTASVRPASSSRPGSWARRAASAHQAAVSADGVPAASDRPRPWGARPAASTPPGSPSRPCRRSWSRLRRRRAPYRPCPSGPGRRTRPARPRRRRVRPRHHAAAATSRGQARRRRRSRSHSRRRPQAPLRWRTRRHNGRGRTTGARGHLRGHRTRFPCPTPQAPQGTRPAPLPGPAVRPCRKPSRARRDSSDTA</sequence>
<dbReference type="Proteomes" id="UP000199063">
    <property type="component" value="Unassembled WGS sequence"/>
</dbReference>
<organism evidence="2 3">
    <name type="scientific">Streptomyces wuyuanensis</name>
    <dbReference type="NCBI Taxonomy" id="1196353"/>
    <lineage>
        <taxon>Bacteria</taxon>
        <taxon>Bacillati</taxon>
        <taxon>Actinomycetota</taxon>
        <taxon>Actinomycetes</taxon>
        <taxon>Kitasatosporales</taxon>
        <taxon>Streptomycetaceae</taxon>
        <taxon>Streptomyces</taxon>
    </lineage>
</organism>
<feature type="compositionally biased region" description="Basic residues" evidence="1">
    <location>
        <begin position="284"/>
        <end position="313"/>
    </location>
</feature>
<evidence type="ECO:0000256" key="1">
    <source>
        <dbReference type="SAM" id="MobiDB-lite"/>
    </source>
</evidence>
<feature type="compositionally biased region" description="Basic residues" evidence="1">
    <location>
        <begin position="258"/>
        <end position="276"/>
    </location>
</feature>
<evidence type="ECO:0000313" key="2">
    <source>
        <dbReference type="EMBL" id="SDM56688.1"/>
    </source>
</evidence>
<feature type="compositionally biased region" description="Basic and acidic residues" evidence="1">
    <location>
        <begin position="1"/>
        <end position="31"/>
    </location>
</feature>
<feature type="compositionally biased region" description="Basic and acidic residues" evidence="1">
    <location>
        <begin position="166"/>
        <end position="175"/>
    </location>
</feature>
<name>A0A1G9U9W8_9ACTN</name>
<proteinExistence type="predicted"/>
<feature type="compositionally biased region" description="Polar residues" evidence="1">
    <location>
        <begin position="176"/>
        <end position="188"/>
    </location>
</feature>
<feature type="compositionally biased region" description="Basic residues" evidence="1">
    <location>
        <begin position="234"/>
        <end position="248"/>
    </location>
</feature>
<dbReference type="AlphaFoldDB" id="A0A1G9U9W8"/>
<feature type="compositionally biased region" description="Low complexity" evidence="1">
    <location>
        <begin position="192"/>
        <end position="205"/>
    </location>
</feature>
<feature type="region of interest" description="Disordered" evidence="1">
    <location>
        <begin position="1"/>
        <end position="368"/>
    </location>
</feature>
<evidence type="ECO:0000313" key="3">
    <source>
        <dbReference type="Proteomes" id="UP000199063"/>
    </source>
</evidence>
<keyword evidence="3" id="KW-1185">Reference proteome</keyword>